<proteinExistence type="predicted"/>
<accession>A0A016VK23</accession>
<name>A0A016VK23_9BILA</name>
<gene>
    <name evidence="2" type="primary">Acey_s0009.g695</name>
    <name evidence="2" type="ORF">Y032_0009g695</name>
</gene>
<evidence type="ECO:0000313" key="3">
    <source>
        <dbReference type="Proteomes" id="UP000024635"/>
    </source>
</evidence>
<protein>
    <recommendedName>
        <fullName evidence="1">Helix-turn-helix domain-containing protein</fullName>
    </recommendedName>
</protein>
<keyword evidence="3" id="KW-1185">Reference proteome</keyword>
<dbReference type="OrthoDB" id="5831138at2759"/>
<comment type="caution">
    <text evidence="2">The sequence shown here is derived from an EMBL/GenBank/DDBJ whole genome shotgun (WGS) entry which is preliminary data.</text>
</comment>
<dbReference type="InterPro" id="IPR058912">
    <property type="entry name" value="HTH_animal"/>
</dbReference>
<organism evidence="2 3">
    <name type="scientific">Ancylostoma ceylanicum</name>
    <dbReference type="NCBI Taxonomy" id="53326"/>
    <lineage>
        <taxon>Eukaryota</taxon>
        <taxon>Metazoa</taxon>
        <taxon>Ecdysozoa</taxon>
        <taxon>Nematoda</taxon>
        <taxon>Chromadorea</taxon>
        <taxon>Rhabditida</taxon>
        <taxon>Rhabditina</taxon>
        <taxon>Rhabditomorpha</taxon>
        <taxon>Strongyloidea</taxon>
        <taxon>Ancylostomatidae</taxon>
        <taxon>Ancylostomatinae</taxon>
        <taxon>Ancylostoma</taxon>
    </lineage>
</organism>
<sequence length="96" mass="11030">MKWYRKESSKNILAHAKSAHPVAIRRAVIRNMFKTDTMVCTGDRERYESRKMASQIASSNGYSVSQHSCKHHFVNRYDVAQRIAQFYPPTIAALLA</sequence>
<feature type="domain" description="Helix-turn-helix" evidence="1">
    <location>
        <begin position="14"/>
        <end position="65"/>
    </location>
</feature>
<dbReference type="AlphaFoldDB" id="A0A016VK23"/>
<dbReference type="Pfam" id="PF26215">
    <property type="entry name" value="HTH_animal"/>
    <property type="match status" value="1"/>
</dbReference>
<reference evidence="3" key="1">
    <citation type="journal article" date="2015" name="Nat. Genet.">
        <title>The genome and transcriptome of the zoonotic hookworm Ancylostoma ceylanicum identify infection-specific gene families.</title>
        <authorList>
            <person name="Schwarz E.M."/>
            <person name="Hu Y."/>
            <person name="Antoshechkin I."/>
            <person name="Miller M.M."/>
            <person name="Sternberg P.W."/>
            <person name="Aroian R.V."/>
        </authorList>
    </citation>
    <scope>NUCLEOTIDE SEQUENCE</scope>
    <source>
        <strain evidence="3">HY135</strain>
    </source>
</reference>
<dbReference type="Proteomes" id="UP000024635">
    <property type="component" value="Unassembled WGS sequence"/>
</dbReference>
<dbReference type="EMBL" id="JARK01001345">
    <property type="protein sequence ID" value="EYC27392.1"/>
    <property type="molecule type" value="Genomic_DNA"/>
</dbReference>
<evidence type="ECO:0000313" key="2">
    <source>
        <dbReference type="EMBL" id="EYC27392.1"/>
    </source>
</evidence>
<evidence type="ECO:0000259" key="1">
    <source>
        <dbReference type="Pfam" id="PF26215"/>
    </source>
</evidence>